<feature type="non-terminal residue" evidence="1">
    <location>
        <position position="77"/>
    </location>
</feature>
<reference evidence="1" key="1">
    <citation type="submission" date="2022-03" db="EMBL/GenBank/DDBJ databases">
        <authorList>
            <person name="Alioto T."/>
            <person name="Alioto T."/>
            <person name="Gomez Garrido J."/>
        </authorList>
    </citation>
    <scope>NUCLEOTIDE SEQUENCE</scope>
</reference>
<dbReference type="AlphaFoldDB" id="A0AAD1VMR1"/>
<evidence type="ECO:0000313" key="2">
    <source>
        <dbReference type="Proteomes" id="UP001295444"/>
    </source>
</evidence>
<accession>A0AAD1VMR1</accession>
<protein>
    <submittedName>
        <fullName evidence="1">Uncharacterized protein</fullName>
    </submittedName>
</protein>
<dbReference type="EMBL" id="OW240912">
    <property type="protein sequence ID" value="CAH2220475.1"/>
    <property type="molecule type" value="Genomic_DNA"/>
</dbReference>
<gene>
    <name evidence="1" type="ORF">PECUL_23A033799</name>
</gene>
<proteinExistence type="predicted"/>
<dbReference type="Proteomes" id="UP001295444">
    <property type="component" value="Chromosome 01"/>
</dbReference>
<organism evidence="1 2">
    <name type="scientific">Pelobates cultripes</name>
    <name type="common">Western spadefoot toad</name>
    <dbReference type="NCBI Taxonomy" id="61616"/>
    <lineage>
        <taxon>Eukaryota</taxon>
        <taxon>Metazoa</taxon>
        <taxon>Chordata</taxon>
        <taxon>Craniata</taxon>
        <taxon>Vertebrata</taxon>
        <taxon>Euteleostomi</taxon>
        <taxon>Amphibia</taxon>
        <taxon>Batrachia</taxon>
        <taxon>Anura</taxon>
        <taxon>Pelobatoidea</taxon>
        <taxon>Pelobatidae</taxon>
        <taxon>Pelobates</taxon>
    </lineage>
</organism>
<keyword evidence="2" id="KW-1185">Reference proteome</keyword>
<name>A0AAD1VMR1_PELCU</name>
<evidence type="ECO:0000313" key="1">
    <source>
        <dbReference type="EMBL" id="CAH2220475.1"/>
    </source>
</evidence>
<feature type="non-terminal residue" evidence="1">
    <location>
        <position position="1"/>
    </location>
</feature>
<sequence>PSVQCRSRAQSQPRPEPPLAFKIDLTSMVTDLKAFFDSEMTVLGEDLGSLTGWIRATEEDIHDIQIKQDSTAAQLLE</sequence>